<proteinExistence type="predicted"/>
<evidence type="ECO:0000313" key="2">
    <source>
        <dbReference type="Proteomes" id="UP000299102"/>
    </source>
</evidence>
<organism evidence="1 2">
    <name type="scientific">Eumeta variegata</name>
    <name type="common">Bagworm moth</name>
    <name type="synonym">Eumeta japonica</name>
    <dbReference type="NCBI Taxonomy" id="151549"/>
    <lineage>
        <taxon>Eukaryota</taxon>
        <taxon>Metazoa</taxon>
        <taxon>Ecdysozoa</taxon>
        <taxon>Arthropoda</taxon>
        <taxon>Hexapoda</taxon>
        <taxon>Insecta</taxon>
        <taxon>Pterygota</taxon>
        <taxon>Neoptera</taxon>
        <taxon>Endopterygota</taxon>
        <taxon>Lepidoptera</taxon>
        <taxon>Glossata</taxon>
        <taxon>Ditrysia</taxon>
        <taxon>Tineoidea</taxon>
        <taxon>Psychidae</taxon>
        <taxon>Oiketicinae</taxon>
        <taxon>Eumeta</taxon>
    </lineage>
</organism>
<comment type="caution">
    <text evidence="1">The sequence shown here is derived from an EMBL/GenBank/DDBJ whole genome shotgun (WGS) entry which is preliminary data.</text>
</comment>
<dbReference type="Proteomes" id="UP000299102">
    <property type="component" value="Unassembled WGS sequence"/>
</dbReference>
<dbReference type="AlphaFoldDB" id="A0A4C1X366"/>
<reference evidence="1 2" key="1">
    <citation type="journal article" date="2019" name="Commun. Biol.">
        <title>The bagworm genome reveals a unique fibroin gene that provides high tensile strength.</title>
        <authorList>
            <person name="Kono N."/>
            <person name="Nakamura H."/>
            <person name="Ohtoshi R."/>
            <person name="Tomita M."/>
            <person name="Numata K."/>
            <person name="Arakawa K."/>
        </authorList>
    </citation>
    <scope>NUCLEOTIDE SEQUENCE [LARGE SCALE GENOMIC DNA]</scope>
</reference>
<keyword evidence="2" id="KW-1185">Reference proteome</keyword>
<protein>
    <submittedName>
        <fullName evidence="1">Uncharacterized protein</fullName>
    </submittedName>
</protein>
<accession>A0A4C1X366</accession>
<sequence>MVQIFYEIIVAQKEVLNESVKIALCLKPAADVLSEREMRMRSSSLPLNLCPKVVDLGNRAGRVPAPRPLSDDIPNGAHASARAVYVYMCRFVSHFSVRIIYHDYSLMRRRATNDCLLAGQRFGGRAFVFSVRSAVGAAITTSARTGNGSDTIYY</sequence>
<gene>
    <name evidence="1" type="ORF">EVAR_91436_1</name>
</gene>
<name>A0A4C1X366_EUMVA</name>
<evidence type="ECO:0000313" key="1">
    <source>
        <dbReference type="EMBL" id="GBP56784.1"/>
    </source>
</evidence>
<dbReference type="EMBL" id="BGZK01000701">
    <property type="protein sequence ID" value="GBP56784.1"/>
    <property type="molecule type" value="Genomic_DNA"/>
</dbReference>